<dbReference type="InterPro" id="IPR036291">
    <property type="entry name" value="NAD(P)-bd_dom_sf"/>
</dbReference>
<dbReference type="RefSeq" id="WP_345002280.1">
    <property type="nucleotide sequence ID" value="NZ_BAAAXV010000011.1"/>
</dbReference>
<dbReference type="PANTHER" id="PTHR43162:SF1">
    <property type="entry name" value="PRESTALK A DIFFERENTIATION PROTEIN A"/>
    <property type="match status" value="1"/>
</dbReference>
<dbReference type="Pfam" id="PF13460">
    <property type="entry name" value="NAD_binding_10"/>
    <property type="match status" value="1"/>
</dbReference>
<accession>A0ABV5S5N7</accession>
<name>A0ABV5S5N7_9ACTN</name>
<gene>
    <name evidence="2" type="ORF">ACFFSA_23640</name>
</gene>
<organism evidence="2 3">
    <name type="scientific">Nonomuraea helvata</name>
    <dbReference type="NCBI Taxonomy" id="37484"/>
    <lineage>
        <taxon>Bacteria</taxon>
        <taxon>Bacillati</taxon>
        <taxon>Actinomycetota</taxon>
        <taxon>Actinomycetes</taxon>
        <taxon>Streptosporangiales</taxon>
        <taxon>Streptosporangiaceae</taxon>
        <taxon>Nonomuraea</taxon>
    </lineage>
</organism>
<reference evidence="2 3" key="1">
    <citation type="submission" date="2024-09" db="EMBL/GenBank/DDBJ databases">
        <authorList>
            <person name="Sun Q."/>
            <person name="Mori K."/>
        </authorList>
    </citation>
    <scope>NUCLEOTIDE SEQUENCE [LARGE SCALE GENOMIC DNA]</scope>
    <source>
        <strain evidence="2 3">JCM 3143</strain>
    </source>
</reference>
<protein>
    <submittedName>
        <fullName evidence="2">NAD(P)H-binding protein</fullName>
    </submittedName>
</protein>
<evidence type="ECO:0000313" key="3">
    <source>
        <dbReference type="Proteomes" id="UP001589532"/>
    </source>
</evidence>
<dbReference type="SUPFAM" id="SSF51735">
    <property type="entry name" value="NAD(P)-binding Rossmann-fold domains"/>
    <property type="match status" value="1"/>
</dbReference>
<dbReference type="InterPro" id="IPR016040">
    <property type="entry name" value="NAD(P)-bd_dom"/>
</dbReference>
<dbReference type="EMBL" id="JBHMBW010000020">
    <property type="protein sequence ID" value="MFB9626088.1"/>
    <property type="molecule type" value="Genomic_DNA"/>
</dbReference>
<comment type="caution">
    <text evidence="2">The sequence shown here is derived from an EMBL/GenBank/DDBJ whole genome shotgun (WGS) entry which is preliminary data.</text>
</comment>
<evidence type="ECO:0000259" key="1">
    <source>
        <dbReference type="Pfam" id="PF13460"/>
    </source>
</evidence>
<feature type="domain" description="NAD(P)-binding" evidence="1">
    <location>
        <begin position="6"/>
        <end position="175"/>
    </location>
</feature>
<dbReference type="Gene3D" id="3.40.50.720">
    <property type="entry name" value="NAD(P)-binding Rossmann-like Domain"/>
    <property type="match status" value="1"/>
</dbReference>
<proteinExistence type="predicted"/>
<dbReference type="Proteomes" id="UP001589532">
    <property type="component" value="Unassembled WGS sequence"/>
</dbReference>
<dbReference type="InterPro" id="IPR051604">
    <property type="entry name" value="Ergot_Alk_Oxidoreductase"/>
</dbReference>
<sequence>MILVTGATGKVGHNVVRQLLDAGEKVRAITRHPESAGLPDGVEVLPGDLTRPETLPAALRGVEQAFLFPVFGSLDDFLRIGKESGLEQVVLLSSAAVTSLTPNWIGDRHLECERAVEESGLSWTHVRPGMFMANDLAWAAQIATGDVVRAPYGGAAAAPIDERDIAAVAVRALLDRQVGEAHLIGGPESLTQIERVRILGEAIGRELRFEELSREQARERMIGQFPPQVADLLLDALASAVGRPAEVLPTVEKVTGRPAHTYAQWAAHHADDFLRTSA</sequence>
<evidence type="ECO:0000313" key="2">
    <source>
        <dbReference type="EMBL" id="MFB9626088.1"/>
    </source>
</evidence>
<keyword evidence="3" id="KW-1185">Reference proteome</keyword>
<dbReference type="Gene3D" id="3.90.25.10">
    <property type="entry name" value="UDP-galactose 4-epimerase, domain 1"/>
    <property type="match status" value="1"/>
</dbReference>
<dbReference type="PANTHER" id="PTHR43162">
    <property type="match status" value="1"/>
</dbReference>